<dbReference type="Gene3D" id="6.10.140.1150">
    <property type="match status" value="1"/>
</dbReference>
<evidence type="ECO:0000256" key="1">
    <source>
        <dbReference type="ARBA" id="ARBA00008842"/>
    </source>
</evidence>
<dbReference type="GO" id="GO:0005829">
    <property type="term" value="C:cytosol"/>
    <property type="evidence" value="ECO:0000318"/>
    <property type="project" value="GO_Central"/>
</dbReference>
<proteinExistence type="inferred from homology"/>
<feature type="region of interest" description="Disordered" evidence="3">
    <location>
        <begin position="32"/>
        <end position="104"/>
    </location>
</feature>
<evidence type="ECO:0000313" key="5">
    <source>
        <dbReference type="Proteomes" id="UP000054558"/>
    </source>
</evidence>
<dbReference type="OMA" id="SSYWTEH"/>
<dbReference type="InterPro" id="IPR000648">
    <property type="entry name" value="Oxysterol-bd"/>
</dbReference>
<dbReference type="PANTHER" id="PTHR10972">
    <property type="entry name" value="OXYSTEROL-BINDING PROTEIN-RELATED"/>
    <property type="match status" value="1"/>
</dbReference>
<dbReference type="Pfam" id="PF01237">
    <property type="entry name" value="Oxysterol_BP"/>
    <property type="match status" value="1"/>
</dbReference>
<dbReference type="GO" id="GO:0016020">
    <property type="term" value="C:membrane"/>
    <property type="evidence" value="ECO:0000318"/>
    <property type="project" value="GO_Central"/>
</dbReference>
<evidence type="ECO:0000313" key="4">
    <source>
        <dbReference type="EMBL" id="GAQ84545.1"/>
    </source>
</evidence>
<evidence type="ECO:0008006" key="6">
    <source>
        <dbReference type="Google" id="ProtNLM"/>
    </source>
</evidence>
<dbReference type="PROSITE" id="PS01013">
    <property type="entry name" value="OSBP"/>
    <property type="match status" value="1"/>
</dbReference>
<dbReference type="Proteomes" id="UP000054558">
    <property type="component" value="Unassembled WGS sequence"/>
</dbReference>
<dbReference type="PANTHER" id="PTHR10972:SF102">
    <property type="entry name" value="OXYSTEROL-BINDING PROTEIN"/>
    <property type="match status" value="1"/>
</dbReference>
<protein>
    <recommendedName>
        <fullName evidence="6">Oxysterol-binding protein</fullName>
    </recommendedName>
</protein>
<dbReference type="AlphaFoldDB" id="A0A1Y1I0V6"/>
<gene>
    <name evidence="4" type="ORF">KFL_001940020</name>
</gene>
<dbReference type="InterPro" id="IPR037239">
    <property type="entry name" value="OSBP_sf"/>
</dbReference>
<feature type="compositionally biased region" description="Basic and acidic residues" evidence="3">
    <location>
        <begin position="63"/>
        <end position="83"/>
    </location>
</feature>
<accession>A0A1Y1I0V6</accession>
<dbReference type="Gene3D" id="2.40.160.120">
    <property type="match status" value="1"/>
</dbReference>
<dbReference type="GO" id="GO:0032934">
    <property type="term" value="F:sterol binding"/>
    <property type="evidence" value="ECO:0000318"/>
    <property type="project" value="GO_Central"/>
</dbReference>
<comment type="similarity">
    <text evidence="1 2">Belongs to the OSBP family.</text>
</comment>
<dbReference type="InterPro" id="IPR018494">
    <property type="entry name" value="Oxysterol-bd_CS"/>
</dbReference>
<name>A0A1Y1I0V6_KLENI</name>
<sequence>MGHREEGQHPKEEIVHKNPLLRVLSLQAFRSKSAKKGTVAEEHEVAPRPSRRSLTLLPFKRRASLDRKQVGDKKEGIEHKQVVDESPSLDAELSEEEGELSAPSDDIMCTEPAGAAAHPEGSQKGLVPRMLGLLRSGLAATGDLTKLQVPPQFNMPKSQLQLYGEAIYACNQTFLAACTEGASPLDRLLAVVRWHLSTVRSPLFGKAPYNPIEGETHHVSAGGLRLLAEQVSHHPPVSAIYASHPSKQTRVLWQHQAAPRFTGSAVEVAIRGRRRLFLDAHGEVYELDSPNLSFRLLPTPLAQWTGHTRVVCEASGLVALVHFRAKGAFGWGKGQGVSGKVGRLGADGGIKKGGEMLTIEGHWDGLVHYSVKGSKKSMTLLYDSAAALRGIHAPQVASKTDVAQLESCRVWAPLSKALLASDWETARKTKKGIEDRQRRIRRERKQGGGAFVPAYFREKEPGEWVWKGPGTEVQDAPLVF</sequence>
<dbReference type="OrthoDB" id="14833at2759"/>
<reference evidence="4 5" key="1">
    <citation type="journal article" date="2014" name="Nat. Commun.">
        <title>Klebsormidium flaccidum genome reveals primary factors for plant terrestrial adaptation.</title>
        <authorList>
            <person name="Hori K."/>
            <person name="Maruyama F."/>
            <person name="Fujisawa T."/>
            <person name="Togashi T."/>
            <person name="Yamamoto N."/>
            <person name="Seo M."/>
            <person name="Sato S."/>
            <person name="Yamada T."/>
            <person name="Mori H."/>
            <person name="Tajima N."/>
            <person name="Moriyama T."/>
            <person name="Ikeuchi M."/>
            <person name="Watanabe M."/>
            <person name="Wada H."/>
            <person name="Kobayashi K."/>
            <person name="Saito M."/>
            <person name="Masuda T."/>
            <person name="Sasaki-Sekimoto Y."/>
            <person name="Mashiguchi K."/>
            <person name="Awai K."/>
            <person name="Shimojima M."/>
            <person name="Masuda S."/>
            <person name="Iwai M."/>
            <person name="Nobusawa T."/>
            <person name="Narise T."/>
            <person name="Kondo S."/>
            <person name="Saito H."/>
            <person name="Sato R."/>
            <person name="Murakawa M."/>
            <person name="Ihara Y."/>
            <person name="Oshima-Yamada Y."/>
            <person name="Ohtaka K."/>
            <person name="Satoh M."/>
            <person name="Sonobe K."/>
            <person name="Ishii M."/>
            <person name="Ohtani R."/>
            <person name="Kanamori-Sato M."/>
            <person name="Honoki R."/>
            <person name="Miyazaki D."/>
            <person name="Mochizuki H."/>
            <person name="Umetsu J."/>
            <person name="Higashi K."/>
            <person name="Shibata D."/>
            <person name="Kamiya Y."/>
            <person name="Sato N."/>
            <person name="Nakamura Y."/>
            <person name="Tabata S."/>
            <person name="Ida S."/>
            <person name="Kurokawa K."/>
            <person name="Ohta H."/>
        </authorList>
    </citation>
    <scope>NUCLEOTIDE SEQUENCE [LARGE SCALE GENOMIC DNA]</scope>
    <source>
        <strain evidence="4 5">NIES-2285</strain>
    </source>
</reference>
<evidence type="ECO:0000256" key="3">
    <source>
        <dbReference type="SAM" id="MobiDB-lite"/>
    </source>
</evidence>
<dbReference type="STRING" id="105231.A0A1Y1I0V6"/>
<evidence type="ECO:0000256" key="2">
    <source>
        <dbReference type="RuleBase" id="RU003844"/>
    </source>
</evidence>
<keyword evidence="5" id="KW-1185">Reference proteome</keyword>
<dbReference type="EMBL" id="DF237143">
    <property type="protein sequence ID" value="GAQ84545.1"/>
    <property type="molecule type" value="Genomic_DNA"/>
</dbReference>
<organism evidence="4 5">
    <name type="scientific">Klebsormidium nitens</name>
    <name type="common">Green alga</name>
    <name type="synonym">Ulothrix nitens</name>
    <dbReference type="NCBI Taxonomy" id="105231"/>
    <lineage>
        <taxon>Eukaryota</taxon>
        <taxon>Viridiplantae</taxon>
        <taxon>Streptophyta</taxon>
        <taxon>Klebsormidiophyceae</taxon>
        <taxon>Klebsormidiales</taxon>
        <taxon>Klebsormidiaceae</taxon>
        <taxon>Klebsormidium</taxon>
    </lineage>
</organism>
<dbReference type="SUPFAM" id="SSF144000">
    <property type="entry name" value="Oxysterol-binding protein-like"/>
    <property type="match status" value="1"/>
</dbReference>